<evidence type="ECO:0000313" key="2">
    <source>
        <dbReference type="EMBL" id="CAG9311782.1"/>
    </source>
</evidence>
<reference evidence="2" key="1">
    <citation type="submission" date="2021-09" db="EMBL/GenBank/DDBJ databases">
        <authorList>
            <consortium name="AG Swart"/>
            <person name="Singh M."/>
            <person name="Singh A."/>
            <person name="Seah K."/>
            <person name="Emmerich C."/>
        </authorList>
    </citation>
    <scope>NUCLEOTIDE SEQUENCE</scope>
    <source>
        <strain evidence="2">ATCC30299</strain>
    </source>
</reference>
<dbReference type="Proteomes" id="UP001162131">
    <property type="component" value="Unassembled WGS sequence"/>
</dbReference>
<comment type="caution">
    <text evidence="2">The sequence shown here is derived from an EMBL/GenBank/DDBJ whole genome shotgun (WGS) entry which is preliminary data.</text>
</comment>
<accession>A0AAU9IEU1</accession>
<evidence type="ECO:0000313" key="3">
    <source>
        <dbReference type="Proteomes" id="UP001162131"/>
    </source>
</evidence>
<feature type="region of interest" description="Disordered" evidence="1">
    <location>
        <begin position="54"/>
        <end position="83"/>
    </location>
</feature>
<dbReference type="PANTHER" id="PTHR20835">
    <property type="entry name" value="E3 UBIQUITIN-PROTEIN LIGASE PPP1R11-RELATED"/>
    <property type="match status" value="1"/>
</dbReference>
<gene>
    <name evidence="2" type="ORF">BSTOLATCC_MIC5042</name>
</gene>
<dbReference type="EMBL" id="CAJZBQ010000005">
    <property type="protein sequence ID" value="CAG9311782.1"/>
    <property type="molecule type" value="Genomic_DNA"/>
</dbReference>
<feature type="region of interest" description="Disordered" evidence="1">
    <location>
        <begin position="1"/>
        <end position="21"/>
    </location>
</feature>
<sequence>MESRQRSLVETENTYNVRLQPPPRHVMFTEDTIDNEEMNKKKSNICCIYRKKRTNPEDSSCSSSSEDEKNDYEYQPKYNNSNK</sequence>
<dbReference type="GO" id="GO:0004865">
    <property type="term" value="F:protein serine/threonine phosphatase inhibitor activity"/>
    <property type="evidence" value="ECO:0007669"/>
    <property type="project" value="InterPro"/>
</dbReference>
<dbReference type="GO" id="GO:0008157">
    <property type="term" value="F:protein phosphatase 1 binding"/>
    <property type="evidence" value="ECO:0007669"/>
    <property type="project" value="TreeGrafter"/>
</dbReference>
<protein>
    <recommendedName>
        <fullName evidence="4">Protein phosphatase 1 regulatory subunit 11</fullName>
    </recommendedName>
</protein>
<proteinExistence type="predicted"/>
<name>A0AAU9IEU1_9CILI</name>
<dbReference type="GO" id="GO:0005634">
    <property type="term" value="C:nucleus"/>
    <property type="evidence" value="ECO:0007669"/>
    <property type="project" value="TreeGrafter"/>
</dbReference>
<organism evidence="2 3">
    <name type="scientific">Blepharisma stoltei</name>
    <dbReference type="NCBI Taxonomy" id="1481888"/>
    <lineage>
        <taxon>Eukaryota</taxon>
        <taxon>Sar</taxon>
        <taxon>Alveolata</taxon>
        <taxon>Ciliophora</taxon>
        <taxon>Postciliodesmatophora</taxon>
        <taxon>Heterotrichea</taxon>
        <taxon>Heterotrichida</taxon>
        <taxon>Blepharismidae</taxon>
        <taxon>Blepharisma</taxon>
    </lineage>
</organism>
<evidence type="ECO:0000256" key="1">
    <source>
        <dbReference type="SAM" id="MobiDB-lite"/>
    </source>
</evidence>
<dbReference type="PANTHER" id="PTHR20835:SF0">
    <property type="entry name" value="E3 UBIQUITIN-PROTEIN LIGASE PPP1R11"/>
    <property type="match status" value="1"/>
</dbReference>
<dbReference type="InterPro" id="IPR011107">
    <property type="entry name" value="PPI_Ypi1"/>
</dbReference>
<dbReference type="Pfam" id="PF07491">
    <property type="entry name" value="PPI_Ypi1"/>
    <property type="match status" value="1"/>
</dbReference>
<keyword evidence="3" id="KW-1185">Reference proteome</keyword>
<dbReference type="AlphaFoldDB" id="A0AAU9IEU1"/>
<evidence type="ECO:0008006" key="4">
    <source>
        <dbReference type="Google" id="ProtNLM"/>
    </source>
</evidence>